<dbReference type="PROSITE" id="PS50096">
    <property type="entry name" value="IQ"/>
    <property type="match status" value="1"/>
</dbReference>
<evidence type="ECO:0000256" key="1">
    <source>
        <dbReference type="ARBA" id="ARBA00022860"/>
    </source>
</evidence>
<dbReference type="CDD" id="cd23767">
    <property type="entry name" value="IQCD"/>
    <property type="match status" value="1"/>
</dbReference>
<organism evidence="6 7">
    <name type="scientific">Fraxinus pennsylvanica</name>
    <dbReference type="NCBI Taxonomy" id="56036"/>
    <lineage>
        <taxon>Eukaryota</taxon>
        <taxon>Viridiplantae</taxon>
        <taxon>Streptophyta</taxon>
        <taxon>Embryophyta</taxon>
        <taxon>Tracheophyta</taxon>
        <taxon>Spermatophyta</taxon>
        <taxon>Magnoliopsida</taxon>
        <taxon>eudicotyledons</taxon>
        <taxon>Gunneridae</taxon>
        <taxon>Pentapetalae</taxon>
        <taxon>asterids</taxon>
        <taxon>lamiids</taxon>
        <taxon>Lamiales</taxon>
        <taxon>Oleaceae</taxon>
        <taxon>Oleeae</taxon>
        <taxon>Fraxinus</taxon>
    </lineage>
</organism>
<keyword evidence="1" id="KW-0112">Calmodulin-binding</keyword>
<keyword evidence="7" id="KW-1185">Reference proteome</keyword>
<feature type="compositionally biased region" description="Polar residues" evidence="4">
    <location>
        <begin position="503"/>
        <end position="546"/>
    </location>
</feature>
<reference evidence="6" key="1">
    <citation type="submission" date="2023-05" db="EMBL/GenBank/DDBJ databases">
        <authorList>
            <person name="Huff M."/>
        </authorList>
    </citation>
    <scope>NUCLEOTIDE SEQUENCE</scope>
</reference>
<dbReference type="GO" id="GO:0005516">
    <property type="term" value="F:calmodulin binding"/>
    <property type="evidence" value="ECO:0007669"/>
    <property type="project" value="UniProtKB-KW"/>
</dbReference>
<evidence type="ECO:0000256" key="3">
    <source>
        <dbReference type="ARBA" id="ARBA00024378"/>
    </source>
</evidence>
<evidence type="ECO:0000313" key="6">
    <source>
        <dbReference type="EMBL" id="CAI9778212.1"/>
    </source>
</evidence>
<feature type="region of interest" description="Disordered" evidence="4">
    <location>
        <begin position="195"/>
        <end position="245"/>
    </location>
</feature>
<dbReference type="InterPro" id="IPR025064">
    <property type="entry name" value="DUF4005"/>
</dbReference>
<proteinExistence type="inferred from homology"/>
<name>A0AAD2E4A6_9LAMI</name>
<accession>A0AAD2E4A6</accession>
<dbReference type="PANTHER" id="PTHR32295">
    <property type="entry name" value="IQ-DOMAIN 5-RELATED"/>
    <property type="match status" value="1"/>
</dbReference>
<feature type="domain" description="DUF4005" evidence="5">
    <location>
        <begin position="538"/>
        <end position="599"/>
    </location>
</feature>
<feature type="region of interest" description="Disordered" evidence="4">
    <location>
        <begin position="501"/>
        <end position="551"/>
    </location>
</feature>
<evidence type="ECO:0000256" key="4">
    <source>
        <dbReference type="SAM" id="MobiDB-lite"/>
    </source>
</evidence>
<protein>
    <recommendedName>
        <fullName evidence="5">DUF4005 domain-containing protein</fullName>
    </recommendedName>
</protein>
<dbReference type="Proteomes" id="UP000834106">
    <property type="component" value="Chromosome 16"/>
</dbReference>
<gene>
    <name evidence="6" type="ORF">FPE_LOCUS25642</name>
</gene>
<comment type="subunit">
    <text evidence="3">Binds to multiple calmodulin (CaM) in the presence of Ca(2+) and CaM-like proteins.</text>
</comment>
<feature type="region of interest" description="Disordered" evidence="4">
    <location>
        <begin position="582"/>
        <end position="602"/>
    </location>
</feature>
<evidence type="ECO:0000259" key="5">
    <source>
        <dbReference type="Pfam" id="PF13178"/>
    </source>
</evidence>
<dbReference type="EMBL" id="OU503051">
    <property type="protein sequence ID" value="CAI9778212.1"/>
    <property type="molecule type" value="Genomic_DNA"/>
</dbReference>
<dbReference type="Pfam" id="PF13178">
    <property type="entry name" value="DUF4005"/>
    <property type="match status" value="1"/>
</dbReference>
<dbReference type="AlphaFoldDB" id="A0AAD2E4A6"/>
<sequence>MGITPIITIADGDSKTSTTTFATNNNVVANEQDTNSSTQRNSLSTCNFSILKTNIIEISDELQLFPTRACDLGSPLTTSRAKFWLNLSVPGVPRELGIYKAPHQPSQAMKKKNISNARNMGKKGSWFSALKKVFTLKSKEKPTSESNKKSIKEKKKLRGILKHGETKSFIPLFRETSSIEQILGEADQLLIRHTTTSSGQPITPTSVPGRPSSSRVASPRASSRNFHSPKVASPRATSPRFSSLRPISPIVVPPRAVSPKSLSPKVTRVREEISYAYRPEPTPANQHLSATKIQAAYRGYLERRSFRALRVLVRLQGVVRGQNVKRQTMNAMKQMQLLVRVQTQIQSRRIQMLENTALKRQAYRNDVESTLSKWSQNQQTEAGQNEDWDDSLLTKEEIEARMRKKVEAVIKRERSMAYAYSHQLWKANPKSTQTALEIRSSGSPWWWNWLERQLPIISDGQVAAKNITLTPPMPISEHKPSPLLHAGNYKHNNFGFDGHETLTPKSSKSTIPVRTKQMHTPTRTPLPAANSSTRMKYSKQRSSAANSPYDVPLKDDDSLTSCPPFSGPSYMAHTVSAKAKVRANSNPKERIPRTPGNDSKRGFLFPLTPYIGPFKWNKGSNKDSTSQRTLENHLPMYSIGDLSVDSTVSMPATVGRKPFNRFV</sequence>
<evidence type="ECO:0000313" key="7">
    <source>
        <dbReference type="Proteomes" id="UP000834106"/>
    </source>
</evidence>
<comment type="similarity">
    <text evidence="2">Belongs to the IQD family.</text>
</comment>
<dbReference type="PANTHER" id="PTHR32295:SF113">
    <property type="entry name" value="PROTEIN IQ-DOMAIN 14"/>
    <property type="match status" value="1"/>
</dbReference>
<dbReference type="SMART" id="SM00015">
    <property type="entry name" value="IQ"/>
    <property type="match status" value="1"/>
</dbReference>
<feature type="compositionally biased region" description="Low complexity" evidence="4">
    <location>
        <begin position="203"/>
        <end position="224"/>
    </location>
</feature>
<dbReference type="InterPro" id="IPR000048">
    <property type="entry name" value="IQ_motif_EF-hand-BS"/>
</dbReference>
<dbReference type="Gene3D" id="1.20.5.190">
    <property type="match status" value="1"/>
</dbReference>
<evidence type="ECO:0000256" key="2">
    <source>
        <dbReference type="ARBA" id="ARBA00024341"/>
    </source>
</evidence>
<dbReference type="Pfam" id="PF00612">
    <property type="entry name" value="IQ"/>
    <property type="match status" value="1"/>
</dbReference>